<dbReference type="SUPFAM" id="SSF52218">
    <property type="entry name" value="Flavoproteins"/>
    <property type="match status" value="1"/>
</dbReference>
<keyword evidence="3" id="KW-1185">Reference proteome</keyword>
<dbReference type="EMBL" id="FNOV01000010">
    <property type="protein sequence ID" value="SDY57866.1"/>
    <property type="molecule type" value="Genomic_DNA"/>
</dbReference>
<proteinExistence type="predicted"/>
<reference evidence="3" key="1">
    <citation type="submission" date="2016-10" db="EMBL/GenBank/DDBJ databases">
        <authorList>
            <person name="Varghese N."/>
            <person name="Submissions S."/>
        </authorList>
    </citation>
    <scope>NUCLEOTIDE SEQUENCE [LARGE SCALE GENOMIC DNA]</scope>
    <source>
        <strain evidence="3">CGMCC 1.8975</strain>
    </source>
</reference>
<dbReference type="PANTHER" id="PTHR43741">
    <property type="entry name" value="FMN-DEPENDENT NADH-AZOREDUCTASE 1"/>
    <property type="match status" value="1"/>
</dbReference>
<dbReference type="Pfam" id="PF02525">
    <property type="entry name" value="Flavodoxin_2"/>
    <property type="match status" value="1"/>
</dbReference>
<dbReference type="Proteomes" id="UP000199249">
    <property type="component" value="Unassembled WGS sequence"/>
</dbReference>
<organism evidence="2 3">
    <name type="scientific">Hymenobacter psychrophilus</name>
    <dbReference type="NCBI Taxonomy" id="651662"/>
    <lineage>
        <taxon>Bacteria</taxon>
        <taxon>Pseudomonadati</taxon>
        <taxon>Bacteroidota</taxon>
        <taxon>Cytophagia</taxon>
        <taxon>Cytophagales</taxon>
        <taxon>Hymenobacteraceae</taxon>
        <taxon>Hymenobacter</taxon>
    </lineage>
</organism>
<dbReference type="AlphaFoldDB" id="A0A1H3L0S4"/>
<dbReference type="InterPro" id="IPR003680">
    <property type="entry name" value="Flavodoxin_fold"/>
</dbReference>
<protein>
    <submittedName>
        <fullName evidence="2">Flavodoxin-like fold</fullName>
    </submittedName>
</protein>
<dbReference type="STRING" id="651662.SAMN04488069_11047"/>
<gene>
    <name evidence="2" type="ORF">SAMN04488069_11047</name>
</gene>
<feature type="domain" description="Flavodoxin-like fold" evidence="1">
    <location>
        <begin position="23"/>
        <end position="116"/>
    </location>
</feature>
<dbReference type="Gene3D" id="3.40.50.360">
    <property type="match status" value="1"/>
</dbReference>
<evidence type="ECO:0000313" key="2">
    <source>
        <dbReference type="EMBL" id="SDY57866.1"/>
    </source>
</evidence>
<dbReference type="InterPro" id="IPR029039">
    <property type="entry name" value="Flavoprotein-like_sf"/>
</dbReference>
<sequence>MDGRLLRELPGQARPIKVLFSSMNVLNVISSPRGTDSYSIKLGDAIVEKLQAANSGSTVTVRDLATSPFPHLEEAKLKSLFTPAPDRTPEQQAAAKHSDDAIAEIQAADVIVIGGPALQLRHFLHA</sequence>
<evidence type="ECO:0000259" key="1">
    <source>
        <dbReference type="Pfam" id="PF02525"/>
    </source>
</evidence>
<name>A0A1H3L0S4_9BACT</name>
<evidence type="ECO:0000313" key="3">
    <source>
        <dbReference type="Proteomes" id="UP000199249"/>
    </source>
</evidence>
<accession>A0A1H3L0S4</accession>
<dbReference type="PANTHER" id="PTHR43741:SF4">
    <property type="entry name" value="FMN-DEPENDENT NADH:QUINONE OXIDOREDUCTASE"/>
    <property type="match status" value="1"/>
</dbReference>
<dbReference type="InterPro" id="IPR050104">
    <property type="entry name" value="FMN-dep_NADH:Q_OxRdtase_AzoR1"/>
</dbReference>